<dbReference type="AlphaFoldDB" id="A0A4U5N3F0"/>
<reference evidence="1 2" key="1">
    <citation type="journal article" date="2015" name="Genome Biol.">
        <title>Comparative genomics of Steinernema reveals deeply conserved gene regulatory networks.</title>
        <authorList>
            <person name="Dillman A.R."/>
            <person name="Macchietto M."/>
            <person name="Porter C.F."/>
            <person name="Rogers A."/>
            <person name="Williams B."/>
            <person name="Antoshechkin I."/>
            <person name="Lee M.M."/>
            <person name="Goodwin Z."/>
            <person name="Lu X."/>
            <person name="Lewis E.E."/>
            <person name="Goodrich-Blair H."/>
            <person name="Stock S.P."/>
            <person name="Adams B.J."/>
            <person name="Sternberg P.W."/>
            <person name="Mortazavi A."/>
        </authorList>
    </citation>
    <scope>NUCLEOTIDE SEQUENCE [LARGE SCALE GENOMIC DNA]</scope>
    <source>
        <strain evidence="1 2">ALL</strain>
    </source>
</reference>
<protein>
    <submittedName>
        <fullName evidence="1">Uncharacterized protein</fullName>
    </submittedName>
</protein>
<keyword evidence="2" id="KW-1185">Reference proteome</keyword>
<name>A0A4U5N3F0_STECR</name>
<sequence length="113" mass="13246">MKRFLDFATFQTLFRLLIYSCRNVSHSAAFSLLGTYGSRNVSRLLQCFMSHFTFESMVQETFLNPYSRVPLLDLSSKLKFCCFYYEVDLLLILFADNSQIQLPTHPNPPLHRH</sequence>
<organism evidence="1 2">
    <name type="scientific">Steinernema carpocapsae</name>
    <name type="common">Entomopathogenic nematode</name>
    <dbReference type="NCBI Taxonomy" id="34508"/>
    <lineage>
        <taxon>Eukaryota</taxon>
        <taxon>Metazoa</taxon>
        <taxon>Ecdysozoa</taxon>
        <taxon>Nematoda</taxon>
        <taxon>Chromadorea</taxon>
        <taxon>Rhabditida</taxon>
        <taxon>Tylenchina</taxon>
        <taxon>Panagrolaimomorpha</taxon>
        <taxon>Strongyloidoidea</taxon>
        <taxon>Steinernematidae</taxon>
        <taxon>Steinernema</taxon>
    </lineage>
</organism>
<dbReference type="Proteomes" id="UP000298663">
    <property type="component" value="Unassembled WGS sequence"/>
</dbReference>
<accession>A0A4U5N3F0</accession>
<comment type="caution">
    <text evidence="1">The sequence shown here is derived from an EMBL/GenBank/DDBJ whole genome shotgun (WGS) entry which is preliminary data.</text>
</comment>
<reference evidence="1 2" key="2">
    <citation type="journal article" date="2019" name="G3 (Bethesda)">
        <title>Hybrid Assembly of the Genome of the Entomopathogenic Nematode Steinernema carpocapsae Identifies the X-Chromosome.</title>
        <authorList>
            <person name="Serra L."/>
            <person name="Macchietto M."/>
            <person name="Macias-Munoz A."/>
            <person name="McGill C.J."/>
            <person name="Rodriguez I.M."/>
            <person name="Rodriguez B."/>
            <person name="Murad R."/>
            <person name="Mortazavi A."/>
        </authorList>
    </citation>
    <scope>NUCLEOTIDE SEQUENCE [LARGE SCALE GENOMIC DNA]</scope>
    <source>
        <strain evidence="1 2">ALL</strain>
    </source>
</reference>
<proteinExistence type="predicted"/>
<gene>
    <name evidence="1" type="ORF">L596_017946</name>
</gene>
<evidence type="ECO:0000313" key="1">
    <source>
        <dbReference type="EMBL" id="TKR76871.1"/>
    </source>
</evidence>
<dbReference type="EMBL" id="AZBU02000005">
    <property type="protein sequence ID" value="TKR76871.1"/>
    <property type="molecule type" value="Genomic_DNA"/>
</dbReference>
<evidence type="ECO:0000313" key="2">
    <source>
        <dbReference type="Proteomes" id="UP000298663"/>
    </source>
</evidence>